<proteinExistence type="predicted"/>
<gene>
    <name evidence="1" type="ORF">BDM02DRAFT_3106808</name>
</gene>
<evidence type="ECO:0000313" key="1">
    <source>
        <dbReference type="EMBL" id="KAF9654419.1"/>
    </source>
</evidence>
<organism evidence="1 2">
    <name type="scientific">Thelephora ganbajun</name>
    <name type="common">Ganba fungus</name>
    <dbReference type="NCBI Taxonomy" id="370292"/>
    <lineage>
        <taxon>Eukaryota</taxon>
        <taxon>Fungi</taxon>
        <taxon>Dikarya</taxon>
        <taxon>Basidiomycota</taxon>
        <taxon>Agaricomycotina</taxon>
        <taxon>Agaricomycetes</taxon>
        <taxon>Thelephorales</taxon>
        <taxon>Thelephoraceae</taxon>
        <taxon>Thelephora</taxon>
    </lineage>
</organism>
<reference evidence="1" key="2">
    <citation type="journal article" date="2020" name="Nat. Commun.">
        <title>Large-scale genome sequencing of mycorrhizal fungi provides insights into the early evolution of symbiotic traits.</title>
        <authorList>
            <person name="Miyauchi S."/>
            <person name="Kiss E."/>
            <person name="Kuo A."/>
            <person name="Drula E."/>
            <person name="Kohler A."/>
            <person name="Sanchez-Garcia M."/>
            <person name="Morin E."/>
            <person name="Andreopoulos B."/>
            <person name="Barry K.W."/>
            <person name="Bonito G."/>
            <person name="Buee M."/>
            <person name="Carver A."/>
            <person name="Chen C."/>
            <person name="Cichocki N."/>
            <person name="Clum A."/>
            <person name="Culley D."/>
            <person name="Crous P.W."/>
            <person name="Fauchery L."/>
            <person name="Girlanda M."/>
            <person name="Hayes R.D."/>
            <person name="Keri Z."/>
            <person name="LaButti K."/>
            <person name="Lipzen A."/>
            <person name="Lombard V."/>
            <person name="Magnuson J."/>
            <person name="Maillard F."/>
            <person name="Murat C."/>
            <person name="Nolan M."/>
            <person name="Ohm R.A."/>
            <person name="Pangilinan J."/>
            <person name="Pereira M.F."/>
            <person name="Perotto S."/>
            <person name="Peter M."/>
            <person name="Pfister S."/>
            <person name="Riley R."/>
            <person name="Sitrit Y."/>
            <person name="Stielow J.B."/>
            <person name="Szollosi G."/>
            <person name="Zifcakova L."/>
            <person name="Stursova M."/>
            <person name="Spatafora J.W."/>
            <person name="Tedersoo L."/>
            <person name="Vaario L.M."/>
            <person name="Yamada A."/>
            <person name="Yan M."/>
            <person name="Wang P."/>
            <person name="Xu J."/>
            <person name="Bruns T."/>
            <person name="Baldrian P."/>
            <person name="Vilgalys R."/>
            <person name="Dunand C."/>
            <person name="Henrissat B."/>
            <person name="Grigoriev I.V."/>
            <person name="Hibbett D."/>
            <person name="Nagy L.G."/>
            <person name="Martin F.M."/>
        </authorList>
    </citation>
    <scope>NUCLEOTIDE SEQUENCE</scope>
    <source>
        <strain evidence="1">P2</strain>
    </source>
</reference>
<evidence type="ECO:0000313" key="2">
    <source>
        <dbReference type="Proteomes" id="UP000886501"/>
    </source>
</evidence>
<reference evidence="1" key="1">
    <citation type="submission" date="2019-10" db="EMBL/GenBank/DDBJ databases">
        <authorList>
            <consortium name="DOE Joint Genome Institute"/>
            <person name="Kuo A."/>
            <person name="Miyauchi S."/>
            <person name="Kiss E."/>
            <person name="Drula E."/>
            <person name="Kohler A."/>
            <person name="Sanchez-Garcia M."/>
            <person name="Andreopoulos B."/>
            <person name="Barry K.W."/>
            <person name="Bonito G."/>
            <person name="Buee M."/>
            <person name="Carver A."/>
            <person name="Chen C."/>
            <person name="Cichocki N."/>
            <person name="Clum A."/>
            <person name="Culley D."/>
            <person name="Crous P.W."/>
            <person name="Fauchery L."/>
            <person name="Girlanda M."/>
            <person name="Hayes R."/>
            <person name="Keri Z."/>
            <person name="Labutti K."/>
            <person name="Lipzen A."/>
            <person name="Lombard V."/>
            <person name="Magnuson J."/>
            <person name="Maillard F."/>
            <person name="Morin E."/>
            <person name="Murat C."/>
            <person name="Nolan M."/>
            <person name="Ohm R."/>
            <person name="Pangilinan J."/>
            <person name="Pereira M."/>
            <person name="Perotto S."/>
            <person name="Peter M."/>
            <person name="Riley R."/>
            <person name="Sitrit Y."/>
            <person name="Stielow B."/>
            <person name="Szollosi G."/>
            <person name="Zifcakova L."/>
            <person name="Stursova M."/>
            <person name="Spatafora J.W."/>
            <person name="Tedersoo L."/>
            <person name="Vaario L.-M."/>
            <person name="Yamada A."/>
            <person name="Yan M."/>
            <person name="Wang P."/>
            <person name="Xu J."/>
            <person name="Bruns T."/>
            <person name="Baldrian P."/>
            <person name="Vilgalys R."/>
            <person name="Henrissat B."/>
            <person name="Grigoriev I.V."/>
            <person name="Hibbett D."/>
            <person name="Nagy L.G."/>
            <person name="Martin F.M."/>
        </authorList>
    </citation>
    <scope>NUCLEOTIDE SEQUENCE</scope>
    <source>
        <strain evidence="1">P2</strain>
    </source>
</reference>
<sequence>MTIYALLVPCAGSGPPDATKGLDGSSPTRFRRLALFVPITGFLLSLGWARP</sequence>
<accession>A0ACB6ZY09</accession>
<protein>
    <submittedName>
        <fullName evidence="1">Uncharacterized protein</fullName>
    </submittedName>
</protein>
<dbReference type="Proteomes" id="UP000886501">
    <property type="component" value="Unassembled WGS sequence"/>
</dbReference>
<keyword evidence="2" id="KW-1185">Reference proteome</keyword>
<name>A0ACB6ZY09_THEGA</name>
<dbReference type="EMBL" id="MU117961">
    <property type="protein sequence ID" value="KAF9654419.1"/>
    <property type="molecule type" value="Genomic_DNA"/>
</dbReference>
<comment type="caution">
    <text evidence="1">The sequence shown here is derived from an EMBL/GenBank/DDBJ whole genome shotgun (WGS) entry which is preliminary data.</text>
</comment>